<dbReference type="EMBL" id="KQ461113">
    <property type="protein sequence ID" value="KPJ08907.1"/>
    <property type="molecule type" value="Genomic_DNA"/>
</dbReference>
<feature type="transmembrane region" description="Helical" evidence="1">
    <location>
        <begin position="53"/>
        <end position="75"/>
    </location>
</feature>
<dbReference type="CDD" id="cd00055">
    <property type="entry name" value="EGF_Lam"/>
    <property type="match status" value="1"/>
</dbReference>
<proteinExistence type="predicted"/>
<organism evidence="2 3">
    <name type="scientific">Papilio machaon</name>
    <name type="common">Old World swallowtail butterfly</name>
    <dbReference type="NCBI Taxonomy" id="76193"/>
    <lineage>
        <taxon>Eukaryota</taxon>
        <taxon>Metazoa</taxon>
        <taxon>Ecdysozoa</taxon>
        <taxon>Arthropoda</taxon>
        <taxon>Hexapoda</taxon>
        <taxon>Insecta</taxon>
        <taxon>Pterygota</taxon>
        <taxon>Neoptera</taxon>
        <taxon>Endopterygota</taxon>
        <taxon>Lepidoptera</taxon>
        <taxon>Glossata</taxon>
        <taxon>Ditrysia</taxon>
        <taxon>Papilionoidea</taxon>
        <taxon>Papilionidae</taxon>
        <taxon>Papilioninae</taxon>
        <taxon>Papilio</taxon>
    </lineage>
</organism>
<accession>A0A0N1ING4</accession>
<sequence length="269" mass="29989">MEPCDCPAHGSWECDPVRGCVCRRGYIGEQCDVHAADAIHIDHASVGSSNAGLTTVMVIMVLLCAAAAILVLLYYRKRVRNLKREIAHVHYTADPNQPPEQHFDNPVYSFQSSTRSDESASTLLNNSNKIFNNLNPASKLNNATLEKDFFNELSTSAVKFKAQIPLVLERSISIRTLWGRTLPNIFRIVNQNVQTIGQLRAGSCKLRSIVPWVRHVGSVNSTYLHEIYDVMSGLNYASTVELKTRAGIRHDDDIKQSMPGYRCCLTVLA</sequence>
<dbReference type="GO" id="GO:0048731">
    <property type="term" value="P:system development"/>
    <property type="evidence" value="ECO:0007669"/>
    <property type="project" value="UniProtKB-ARBA"/>
</dbReference>
<gene>
    <name evidence="2" type="ORF">RR48_01671</name>
</gene>
<dbReference type="Proteomes" id="UP000053240">
    <property type="component" value="Unassembled WGS sequence"/>
</dbReference>
<evidence type="ECO:0000313" key="2">
    <source>
        <dbReference type="EMBL" id="KPJ08907.1"/>
    </source>
</evidence>
<reference evidence="2 3" key="1">
    <citation type="journal article" date="2015" name="Nat. Commun.">
        <title>Outbred genome sequencing and CRISPR/Cas9 gene editing in butterflies.</title>
        <authorList>
            <person name="Li X."/>
            <person name="Fan D."/>
            <person name="Zhang W."/>
            <person name="Liu G."/>
            <person name="Zhang L."/>
            <person name="Zhao L."/>
            <person name="Fang X."/>
            <person name="Chen L."/>
            <person name="Dong Y."/>
            <person name="Chen Y."/>
            <person name="Ding Y."/>
            <person name="Zhao R."/>
            <person name="Feng M."/>
            <person name="Zhu Y."/>
            <person name="Feng Y."/>
            <person name="Jiang X."/>
            <person name="Zhu D."/>
            <person name="Xiang H."/>
            <person name="Feng X."/>
            <person name="Li S."/>
            <person name="Wang J."/>
            <person name="Zhang G."/>
            <person name="Kronforst M.R."/>
            <person name="Wang W."/>
        </authorList>
    </citation>
    <scope>NUCLEOTIDE SEQUENCE [LARGE SCALE GENOMIC DNA]</scope>
    <source>
        <strain evidence="2">Ya'a_city_454_Pm</strain>
        <tissue evidence="2">Whole body</tissue>
    </source>
</reference>
<keyword evidence="1" id="KW-0812">Transmembrane</keyword>
<keyword evidence="1" id="KW-1133">Transmembrane helix</keyword>
<dbReference type="GO" id="GO:0048513">
    <property type="term" value="P:animal organ development"/>
    <property type="evidence" value="ECO:0007669"/>
    <property type="project" value="UniProtKB-ARBA"/>
</dbReference>
<keyword evidence="1" id="KW-0472">Membrane</keyword>
<dbReference type="AlphaFoldDB" id="A0A0N1ING4"/>
<dbReference type="InParanoid" id="A0A0N1ING4"/>
<name>A0A0N1ING4_PAPMA</name>
<evidence type="ECO:0000256" key="1">
    <source>
        <dbReference type="SAM" id="Phobius"/>
    </source>
</evidence>
<dbReference type="STRING" id="76193.A0A0N1ING4"/>
<evidence type="ECO:0000313" key="3">
    <source>
        <dbReference type="Proteomes" id="UP000053240"/>
    </source>
</evidence>
<keyword evidence="3" id="KW-1185">Reference proteome</keyword>
<dbReference type="InterPro" id="IPR002049">
    <property type="entry name" value="LE_dom"/>
</dbReference>
<evidence type="ECO:0008006" key="4">
    <source>
        <dbReference type="Google" id="ProtNLM"/>
    </source>
</evidence>
<protein>
    <recommendedName>
        <fullName evidence="4">EGF-like domain-containing protein</fullName>
    </recommendedName>
</protein>